<dbReference type="KEGG" id="vil:CFK37_17230"/>
<protein>
    <submittedName>
        <fullName evidence="8">RDD family protein</fullName>
    </submittedName>
</protein>
<feature type="transmembrane region" description="Helical" evidence="6">
    <location>
        <begin position="21"/>
        <end position="46"/>
    </location>
</feature>
<dbReference type="PANTHER" id="PTHR36115">
    <property type="entry name" value="PROLINE-RICH ANTIGEN HOMOLOG-RELATED"/>
    <property type="match status" value="1"/>
</dbReference>
<comment type="subcellular location">
    <subcellularLocation>
        <location evidence="1">Cell membrane</location>
        <topology evidence="1">Multi-pass membrane protein</topology>
    </subcellularLocation>
</comment>
<evidence type="ECO:0000256" key="4">
    <source>
        <dbReference type="ARBA" id="ARBA00022989"/>
    </source>
</evidence>
<dbReference type="InterPro" id="IPR051791">
    <property type="entry name" value="Pra-immunoreactive"/>
</dbReference>
<feature type="domain" description="RDD" evidence="7">
    <location>
        <begin position="15"/>
        <end position="176"/>
    </location>
</feature>
<reference evidence="8 9" key="1">
    <citation type="submission" date="2017-07" db="EMBL/GenBank/DDBJ databases">
        <title>Virgibacillus sp. LM2416.</title>
        <authorList>
            <person name="Tak E.J."/>
            <person name="Bae J.-W."/>
        </authorList>
    </citation>
    <scope>NUCLEOTIDE SEQUENCE [LARGE SCALE GENOMIC DNA]</scope>
    <source>
        <strain evidence="8 9">LM2416</strain>
    </source>
</reference>
<dbReference type="Pfam" id="PF06271">
    <property type="entry name" value="RDD"/>
    <property type="match status" value="1"/>
</dbReference>
<keyword evidence="4 6" id="KW-1133">Transmembrane helix</keyword>
<proteinExistence type="predicted"/>
<evidence type="ECO:0000256" key="5">
    <source>
        <dbReference type="ARBA" id="ARBA00023136"/>
    </source>
</evidence>
<organism evidence="8 9">
    <name type="scientific">Virgibacillus phasianinus</name>
    <dbReference type="NCBI Taxonomy" id="2017483"/>
    <lineage>
        <taxon>Bacteria</taxon>
        <taxon>Bacillati</taxon>
        <taxon>Bacillota</taxon>
        <taxon>Bacilli</taxon>
        <taxon>Bacillales</taxon>
        <taxon>Bacillaceae</taxon>
        <taxon>Virgibacillus</taxon>
    </lineage>
</organism>
<accession>A0A220U7A7</accession>
<dbReference type="OrthoDB" id="1450430at2"/>
<evidence type="ECO:0000256" key="6">
    <source>
        <dbReference type="SAM" id="Phobius"/>
    </source>
</evidence>
<evidence type="ECO:0000256" key="2">
    <source>
        <dbReference type="ARBA" id="ARBA00022475"/>
    </source>
</evidence>
<evidence type="ECO:0000256" key="3">
    <source>
        <dbReference type="ARBA" id="ARBA00022692"/>
    </source>
</evidence>
<dbReference type="PANTHER" id="PTHR36115:SF4">
    <property type="entry name" value="MEMBRANE PROTEIN"/>
    <property type="match status" value="1"/>
</dbReference>
<dbReference type="AlphaFoldDB" id="A0A220U7A7"/>
<dbReference type="InterPro" id="IPR010432">
    <property type="entry name" value="RDD"/>
</dbReference>
<keyword evidence="9" id="KW-1185">Reference proteome</keyword>
<evidence type="ECO:0000313" key="8">
    <source>
        <dbReference type="EMBL" id="ASK63776.1"/>
    </source>
</evidence>
<keyword evidence="5 6" id="KW-0472">Membrane</keyword>
<keyword evidence="3 6" id="KW-0812">Transmembrane</keyword>
<name>A0A220U7A7_9BACI</name>
<feature type="transmembrane region" description="Helical" evidence="6">
    <location>
        <begin position="66"/>
        <end position="85"/>
    </location>
</feature>
<dbReference type="Proteomes" id="UP000198312">
    <property type="component" value="Chromosome"/>
</dbReference>
<feature type="transmembrane region" description="Helical" evidence="6">
    <location>
        <begin position="141"/>
        <end position="160"/>
    </location>
</feature>
<evidence type="ECO:0000256" key="1">
    <source>
        <dbReference type="ARBA" id="ARBA00004651"/>
    </source>
</evidence>
<dbReference type="GO" id="GO:0005886">
    <property type="term" value="C:plasma membrane"/>
    <property type="evidence" value="ECO:0007669"/>
    <property type="project" value="UniProtKB-SubCell"/>
</dbReference>
<dbReference type="EMBL" id="CP022315">
    <property type="protein sequence ID" value="ASK63776.1"/>
    <property type="molecule type" value="Genomic_DNA"/>
</dbReference>
<keyword evidence="2" id="KW-1003">Cell membrane</keyword>
<sequence length="181" mass="20648">MQIDRQPGSPNRLEAPLKSRIYAFMLDYLIIVIYGIFVVGTIFFMFRPFVTPLFSNSPVIAELSGFIMITLPVSLYFILFECSGWKGTWGKKKMGILVVNNNNQRIGPVRSTIRTAIKFLPWEIAHFCIWRFMLPSGLSEPTVITILVAVNFAIVLYLLVPLTNKPRKNVYDWIAGTKVVQ</sequence>
<gene>
    <name evidence="8" type="ORF">CFK37_17230</name>
</gene>
<evidence type="ECO:0000259" key="7">
    <source>
        <dbReference type="Pfam" id="PF06271"/>
    </source>
</evidence>
<evidence type="ECO:0000313" key="9">
    <source>
        <dbReference type="Proteomes" id="UP000198312"/>
    </source>
</evidence>
<dbReference type="RefSeq" id="WP_089063035.1">
    <property type="nucleotide sequence ID" value="NZ_CP022315.1"/>
</dbReference>